<keyword evidence="14" id="KW-1185">Reference proteome</keyword>
<dbReference type="SUPFAM" id="SSF109998">
    <property type="entry name" value="Triger factor/SurA peptide-binding domain-like"/>
    <property type="match status" value="1"/>
</dbReference>
<dbReference type="InterPro" id="IPR052029">
    <property type="entry name" value="PpiD_chaperone"/>
</dbReference>
<evidence type="ECO:0000256" key="6">
    <source>
        <dbReference type="ARBA" id="ARBA00023136"/>
    </source>
</evidence>
<dbReference type="OrthoDB" id="9812372at2"/>
<dbReference type="Proteomes" id="UP000249518">
    <property type="component" value="Unassembled WGS sequence"/>
</dbReference>
<evidence type="ECO:0000256" key="9">
    <source>
        <dbReference type="ARBA" id="ARBA00040743"/>
    </source>
</evidence>
<name>A0A328WVB1_9FLAO</name>
<dbReference type="Pfam" id="PF13616">
    <property type="entry name" value="Rotamase_3"/>
    <property type="match status" value="1"/>
</dbReference>
<dbReference type="Gene3D" id="3.10.50.40">
    <property type="match status" value="1"/>
</dbReference>
<evidence type="ECO:0000259" key="12">
    <source>
        <dbReference type="PROSITE" id="PS50198"/>
    </source>
</evidence>
<keyword evidence="11 13" id="KW-0413">Isomerase</keyword>
<gene>
    <name evidence="13" type="ORF">B0I10_10285</name>
</gene>
<keyword evidence="11" id="KW-0697">Rotamase</keyword>
<keyword evidence="4" id="KW-0812">Transmembrane</keyword>
<evidence type="ECO:0000313" key="13">
    <source>
        <dbReference type="EMBL" id="RAR50290.1"/>
    </source>
</evidence>
<dbReference type="PANTHER" id="PTHR47529">
    <property type="entry name" value="PEPTIDYL-PROLYL CIS-TRANS ISOMERASE D"/>
    <property type="match status" value="1"/>
</dbReference>
<proteinExistence type="inferred from homology"/>
<dbReference type="SUPFAM" id="SSF54534">
    <property type="entry name" value="FKBP-like"/>
    <property type="match status" value="1"/>
</dbReference>
<dbReference type="AlphaFoldDB" id="A0A328WVB1"/>
<comment type="similarity">
    <text evidence="8">Belongs to the PpiD chaperone family.</text>
</comment>
<comment type="subcellular location">
    <subcellularLocation>
        <location evidence="1">Cell inner membrane</location>
        <topology evidence="1">Single-pass type II membrane protein</topology>
        <orientation evidence="1">Periplasmic side</orientation>
    </subcellularLocation>
</comment>
<evidence type="ECO:0000256" key="4">
    <source>
        <dbReference type="ARBA" id="ARBA00022692"/>
    </source>
</evidence>
<comment type="caution">
    <text evidence="13">The sequence shown here is derived from an EMBL/GenBank/DDBJ whole genome shotgun (WGS) entry which is preliminary data.</text>
</comment>
<sequence>MAILGKIRQRSFILIVIIALALFSFVLADVIQSGGFSQTSNNVGTINGKDIPFEEFRIKVGNAEKSGQGMSNIQAVNQVWNQEINLALLSEELENLGIRIGENHLIETLKADPNFGQNPSFQNELKQFDINKYREYIKSSSNQEEVQYFENVEENANINAKYQLYSTLVKSGFFTTQNDAKFKYNLENKKVTFDFVAVPYSSIKDSDVKVTDAEIIEFMKKNEKKYKADETREIEFVVIEDQPSDSDKNDIKNKLNSFLAPSVRYNKETDSNDTIPSFSATTDVIKFVNENSQFPYDSTYIGKTDLPAEHAEAIFNLADGQVYGPYQYGEYFALSRSMGRKAGAKARASHILISFTGSRAQPKEDRTKEEAKVKAEGILAEVTANPDAFTMQAFTVSEDQGSAQKGGDLDFFGPGQMVPAFNDFVFNNPIGKVGLVETEFGYHIIKVTDKQDAIRLATIAQKIEASEKTSENAYTNAVKFELAANDKSFEAAAKEAKLTVNPSIRVKALDEMLGQYGSQRQVIRWAFEKNTDVNDVKRFELPKVGHLIAKLKKVNEEGLLAIEDARIQVEPILKNKKKAEKIMAKMKATSLDAIAQANAVQVQTASDVTLENPSVASAGYEPKVVGTAFGTAVNKLSAPVEGNASVFVVKTTKVTEPLPAKDFTTQVNALKSQNASAVGRVFGALKEKAKIKDNRLQFNY</sequence>
<dbReference type="PROSITE" id="PS50198">
    <property type="entry name" value="PPIC_PPIASE_2"/>
    <property type="match status" value="1"/>
</dbReference>
<dbReference type="InterPro" id="IPR027304">
    <property type="entry name" value="Trigger_fact/SurA_dom_sf"/>
</dbReference>
<evidence type="ECO:0000256" key="7">
    <source>
        <dbReference type="ARBA" id="ARBA00023186"/>
    </source>
</evidence>
<dbReference type="Pfam" id="PF13623">
    <property type="entry name" value="SurA_N_2"/>
    <property type="match status" value="1"/>
</dbReference>
<dbReference type="InterPro" id="IPR046357">
    <property type="entry name" value="PPIase_dom_sf"/>
</dbReference>
<accession>A0A328WVB1</accession>
<feature type="domain" description="PpiC" evidence="12">
    <location>
        <begin position="343"/>
        <end position="449"/>
    </location>
</feature>
<evidence type="ECO:0000313" key="14">
    <source>
        <dbReference type="Proteomes" id="UP000249518"/>
    </source>
</evidence>
<protein>
    <recommendedName>
        <fullName evidence="9">Periplasmic chaperone PpiD</fullName>
    </recommendedName>
    <alternativeName>
        <fullName evidence="10">Periplasmic folding chaperone</fullName>
    </alternativeName>
</protein>
<dbReference type="PANTHER" id="PTHR47529:SF1">
    <property type="entry name" value="PERIPLASMIC CHAPERONE PPID"/>
    <property type="match status" value="1"/>
</dbReference>
<organism evidence="13 14">
    <name type="scientific">Flavobacterium lacus</name>
    <dbReference type="NCBI Taxonomy" id="1353778"/>
    <lineage>
        <taxon>Bacteria</taxon>
        <taxon>Pseudomonadati</taxon>
        <taxon>Bacteroidota</taxon>
        <taxon>Flavobacteriia</taxon>
        <taxon>Flavobacteriales</taxon>
        <taxon>Flavobacteriaceae</taxon>
        <taxon>Flavobacterium</taxon>
    </lineage>
</organism>
<keyword evidence="3" id="KW-0997">Cell inner membrane</keyword>
<evidence type="ECO:0000256" key="3">
    <source>
        <dbReference type="ARBA" id="ARBA00022519"/>
    </source>
</evidence>
<evidence type="ECO:0000256" key="8">
    <source>
        <dbReference type="ARBA" id="ARBA00038408"/>
    </source>
</evidence>
<dbReference type="EMBL" id="QLSV01000002">
    <property type="protein sequence ID" value="RAR50290.1"/>
    <property type="molecule type" value="Genomic_DNA"/>
</dbReference>
<dbReference type="InterPro" id="IPR000297">
    <property type="entry name" value="PPIase_PpiC"/>
</dbReference>
<keyword evidence="2" id="KW-1003">Cell membrane</keyword>
<keyword evidence="6" id="KW-0472">Membrane</keyword>
<keyword evidence="5" id="KW-1133">Transmembrane helix</keyword>
<evidence type="ECO:0000256" key="10">
    <source>
        <dbReference type="ARBA" id="ARBA00042775"/>
    </source>
</evidence>
<keyword evidence="7" id="KW-0143">Chaperone</keyword>
<dbReference type="GO" id="GO:0005886">
    <property type="term" value="C:plasma membrane"/>
    <property type="evidence" value="ECO:0007669"/>
    <property type="project" value="UniProtKB-SubCell"/>
</dbReference>
<evidence type="ECO:0000256" key="11">
    <source>
        <dbReference type="PROSITE-ProRule" id="PRU00278"/>
    </source>
</evidence>
<reference evidence="13 14" key="1">
    <citation type="submission" date="2018-06" db="EMBL/GenBank/DDBJ databases">
        <title>Genomic Encyclopedia of Type Strains, Phase III (KMG-III): the genomes of soil and plant-associated and newly described type strains.</title>
        <authorList>
            <person name="Whitman W."/>
        </authorList>
    </citation>
    <scope>NUCLEOTIDE SEQUENCE [LARGE SCALE GENOMIC DNA]</scope>
    <source>
        <strain evidence="13 14">CGMCC 1.12504</strain>
    </source>
</reference>
<evidence type="ECO:0000256" key="1">
    <source>
        <dbReference type="ARBA" id="ARBA00004382"/>
    </source>
</evidence>
<evidence type="ECO:0000256" key="5">
    <source>
        <dbReference type="ARBA" id="ARBA00022989"/>
    </source>
</evidence>
<dbReference type="GO" id="GO:0003755">
    <property type="term" value="F:peptidyl-prolyl cis-trans isomerase activity"/>
    <property type="evidence" value="ECO:0007669"/>
    <property type="project" value="UniProtKB-KW"/>
</dbReference>
<dbReference type="RefSeq" id="WP_112084845.1">
    <property type="nucleotide sequence ID" value="NZ_QLSV01000002.1"/>
</dbReference>
<evidence type="ECO:0000256" key="2">
    <source>
        <dbReference type="ARBA" id="ARBA00022475"/>
    </source>
</evidence>